<comment type="cofactor">
    <cofactor evidence="8">
        <name>Zn(2+)</name>
        <dbReference type="ChEBI" id="CHEBI:29105"/>
    </cofactor>
    <text evidence="8">Binds 1 zinc ion per subunit.</text>
</comment>
<organism evidence="10 11">
    <name type="scientific">Vibrio algivorus</name>
    <dbReference type="NCBI Taxonomy" id="1667024"/>
    <lineage>
        <taxon>Bacteria</taxon>
        <taxon>Pseudomonadati</taxon>
        <taxon>Pseudomonadota</taxon>
        <taxon>Gammaproteobacteria</taxon>
        <taxon>Vibrionales</taxon>
        <taxon>Vibrionaceae</taxon>
        <taxon>Vibrio</taxon>
    </lineage>
</organism>
<evidence type="ECO:0000259" key="9">
    <source>
        <dbReference type="Pfam" id="PF01435"/>
    </source>
</evidence>
<evidence type="ECO:0000256" key="8">
    <source>
        <dbReference type="HAMAP-Rule" id="MF_00997"/>
    </source>
</evidence>
<dbReference type="Gene3D" id="1.25.40.10">
    <property type="entry name" value="Tetratricopeptide repeat domain"/>
    <property type="match status" value="1"/>
</dbReference>
<feature type="chain" id="PRO_5044914930" description="Putative beta-barrel assembly-enhancing protease" evidence="8">
    <location>
        <begin position="31"/>
        <end position="488"/>
    </location>
</feature>
<dbReference type="Proteomes" id="UP001157156">
    <property type="component" value="Unassembled WGS sequence"/>
</dbReference>
<evidence type="ECO:0000256" key="6">
    <source>
        <dbReference type="ARBA" id="ARBA00022833"/>
    </source>
</evidence>
<keyword evidence="2 8" id="KW-0479">Metal-binding</keyword>
<keyword evidence="3 8" id="KW-0732">Signal</keyword>
<protein>
    <recommendedName>
        <fullName evidence="8">Putative beta-barrel assembly-enhancing protease</fullName>
        <ecNumber evidence="8">3.4.-.-</ecNumber>
    </recommendedName>
</protein>
<sequence precursor="true">MLLNDMRQFFRTTACLCLSALLCVQPIAYAQQDLPDIGTAAAGTLTIAQELEYGDAYMRILRSTSPIISDPVMDEYITSLGHQLVASANDVKTPFHFHLIRDRSVNAFAFFGGYVVANTGLFLHANNESQLASVFAHEISHITQRHLARHMEDQARRTPLTIAALVGSLLLAIASPEAGIAAVNATTAGSMQASINYTRSNEQEADRFGIATLARAGFDPEGMPDFFGQLADQYRYASTPPPMLLSHPLPKARLSEARDRAGRYPRVNPPISVSFHLAKARVIARYASIDSAQSLDWFERRLQKASPMIKPTLEYGQALVYMDSGKISQAESILTRLLASDPYNNFYLDAVSDLYIHKKQYDSAINLLKKGLERKPGNQVLTINYANVLIEANRNKEAINILQRYTHSHPDETVGWSLLANANRKAANEPEQLAAEGEIFALRANWNKAISNYTRASQLAELGSLQQARYDARIDQLRIEQQRFAALQ</sequence>
<comment type="caution">
    <text evidence="10">The sequence shown here is derived from an EMBL/GenBank/DDBJ whole genome shotgun (WGS) entry which is preliminary data.</text>
</comment>
<dbReference type="EC" id="3.4.-.-" evidence="8"/>
<dbReference type="InterPro" id="IPR051156">
    <property type="entry name" value="Mito/Outer_Membr_Metalloprot"/>
</dbReference>
<dbReference type="PANTHER" id="PTHR22726">
    <property type="entry name" value="METALLOENDOPEPTIDASE OMA1"/>
    <property type="match status" value="1"/>
</dbReference>
<dbReference type="Pfam" id="PF01435">
    <property type="entry name" value="Peptidase_M48"/>
    <property type="match status" value="1"/>
</dbReference>
<dbReference type="EMBL" id="BSPV01000009">
    <property type="protein sequence ID" value="GLT15640.1"/>
    <property type="molecule type" value="Genomic_DNA"/>
</dbReference>
<keyword evidence="7 8" id="KW-0482">Metalloprotease</keyword>
<feature type="domain" description="Peptidase M48" evidence="9">
    <location>
        <begin position="74"/>
        <end position="260"/>
    </location>
</feature>
<feature type="binding site" evidence="8">
    <location>
        <position position="137"/>
    </location>
    <ligand>
        <name>Zn(2+)</name>
        <dbReference type="ChEBI" id="CHEBI:29105"/>
        <note>catalytic</note>
    </ligand>
</feature>
<keyword evidence="11" id="KW-1185">Reference proteome</keyword>
<dbReference type="HAMAP" id="MF_00997">
    <property type="entry name" value="Protease_BepA"/>
    <property type="match status" value="1"/>
</dbReference>
<evidence type="ECO:0000256" key="2">
    <source>
        <dbReference type="ARBA" id="ARBA00022723"/>
    </source>
</evidence>
<keyword evidence="5 8" id="KW-0378">Hydrolase</keyword>
<comment type="subcellular location">
    <subcellularLocation>
        <location evidence="8">Periplasm</location>
    </subcellularLocation>
</comment>
<comment type="similarity">
    <text evidence="8">Belongs to the peptidase M48 family. BepA subfamily.</text>
</comment>
<keyword evidence="4 8" id="KW-0574">Periplasm</keyword>
<gene>
    <name evidence="10" type="ORF">GCM10007931_26150</name>
</gene>
<dbReference type="SUPFAM" id="SSF48452">
    <property type="entry name" value="TPR-like"/>
    <property type="match status" value="1"/>
</dbReference>
<dbReference type="PANTHER" id="PTHR22726:SF1">
    <property type="entry name" value="METALLOENDOPEPTIDASE OMA1, MITOCHONDRIAL"/>
    <property type="match status" value="1"/>
</dbReference>
<keyword evidence="1 8" id="KW-0645">Protease</keyword>
<feature type="signal peptide" evidence="8">
    <location>
        <begin position="1"/>
        <end position="30"/>
    </location>
</feature>
<reference evidence="11" key="1">
    <citation type="journal article" date="2019" name="Int. J. Syst. Evol. Microbiol.">
        <title>The Global Catalogue of Microorganisms (GCM) 10K type strain sequencing project: providing services to taxonomists for standard genome sequencing and annotation.</title>
        <authorList>
            <consortium name="The Broad Institute Genomics Platform"/>
            <consortium name="The Broad Institute Genome Sequencing Center for Infectious Disease"/>
            <person name="Wu L."/>
            <person name="Ma J."/>
        </authorList>
    </citation>
    <scope>NUCLEOTIDE SEQUENCE [LARGE SCALE GENOMIC DNA]</scope>
    <source>
        <strain evidence="11">NBRC 111146</strain>
    </source>
</reference>
<dbReference type="Pfam" id="PF14559">
    <property type="entry name" value="TPR_19"/>
    <property type="match status" value="1"/>
</dbReference>
<evidence type="ECO:0000256" key="5">
    <source>
        <dbReference type="ARBA" id="ARBA00022801"/>
    </source>
</evidence>
<dbReference type="Gene3D" id="3.30.2010.10">
    <property type="entry name" value="Metalloproteases ('zincins'), catalytic domain"/>
    <property type="match status" value="1"/>
</dbReference>
<feature type="active site" evidence="8">
    <location>
        <position position="138"/>
    </location>
</feature>
<name>A0ABQ6ER49_9VIBR</name>
<dbReference type="InterPro" id="IPR001915">
    <property type="entry name" value="Peptidase_M48"/>
</dbReference>
<comment type="function">
    <text evidence="8">Functions as both a chaperone and a metalloprotease. Maintains the integrity of the outer membrane by promoting either the assembly or the elimination of outer membrane proteins, depending on their folding state.</text>
</comment>
<dbReference type="GO" id="GO:0008233">
    <property type="term" value="F:peptidase activity"/>
    <property type="evidence" value="ECO:0007669"/>
    <property type="project" value="UniProtKB-KW"/>
</dbReference>
<feature type="binding site" evidence="8">
    <location>
        <position position="202"/>
    </location>
    <ligand>
        <name>Zn(2+)</name>
        <dbReference type="ChEBI" id="CHEBI:29105"/>
        <note>catalytic</note>
    </ligand>
</feature>
<evidence type="ECO:0000256" key="7">
    <source>
        <dbReference type="ARBA" id="ARBA00023049"/>
    </source>
</evidence>
<evidence type="ECO:0000256" key="3">
    <source>
        <dbReference type="ARBA" id="ARBA00022729"/>
    </source>
</evidence>
<dbReference type="InterPro" id="IPR030873">
    <property type="entry name" value="Protease_BepA"/>
</dbReference>
<feature type="binding site" evidence="8">
    <location>
        <position position="141"/>
    </location>
    <ligand>
        <name>Zn(2+)</name>
        <dbReference type="ChEBI" id="CHEBI:29105"/>
        <note>catalytic</note>
    </ligand>
</feature>
<dbReference type="InterPro" id="IPR011990">
    <property type="entry name" value="TPR-like_helical_dom_sf"/>
</dbReference>
<dbReference type="GO" id="GO:0006508">
    <property type="term" value="P:proteolysis"/>
    <property type="evidence" value="ECO:0007669"/>
    <property type="project" value="UniProtKB-KW"/>
</dbReference>
<evidence type="ECO:0000313" key="11">
    <source>
        <dbReference type="Proteomes" id="UP001157156"/>
    </source>
</evidence>
<evidence type="ECO:0000256" key="4">
    <source>
        <dbReference type="ARBA" id="ARBA00022764"/>
    </source>
</evidence>
<evidence type="ECO:0000256" key="1">
    <source>
        <dbReference type="ARBA" id="ARBA00022670"/>
    </source>
</evidence>
<evidence type="ECO:0000313" key="10">
    <source>
        <dbReference type="EMBL" id="GLT15640.1"/>
    </source>
</evidence>
<keyword evidence="6 8" id="KW-0862">Zinc</keyword>
<proteinExistence type="inferred from homology"/>
<accession>A0ABQ6ER49</accession>
<feature type="active site" description="Proton donor" evidence="8">
    <location>
        <position position="206"/>
    </location>
</feature>